<evidence type="ECO:0000313" key="3">
    <source>
        <dbReference type="Proteomes" id="UP001159364"/>
    </source>
</evidence>
<sequence length="64" mass="7313">MDEASENRNIKCPEVEKKDKTTIPRTIWQYQRVGTTEKEEEQITGGSHKKGNQKSGDAPFCDED</sequence>
<gene>
    <name evidence="2" type="ORF">K2173_019627</name>
</gene>
<dbReference type="EMBL" id="JAIWQS010000008">
    <property type="protein sequence ID" value="KAJ8899923.1"/>
    <property type="molecule type" value="Genomic_DNA"/>
</dbReference>
<protein>
    <submittedName>
        <fullName evidence="2">Uncharacterized protein</fullName>
    </submittedName>
</protein>
<comment type="caution">
    <text evidence="2">The sequence shown here is derived from an EMBL/GenBank/DDBJ whole genome shotgun (WGS) entry which is preliminary data.</text>
</comment>
<reference evidence="2 3" key="1">
    <citation type="submission" date="2021-09" db="EMBL/GenBank/DDBJ databases">
        <title>Genomic insights and catalytic innovation underlie evolution of tropane alkaloids biosynthesis.</title>
        <authorList>
            <person name="Wang Y.-J."/>
            <person name="Tian T."/>
            <person name="Huang J.-P."/>
            <person name="Huang S.-X."/>
        </authorList>
    </citation>
    <scope>NUCLEOTIDE SEQUENCE [LARGE SCALE GENOMIC DNA]</scope>
    <source>
        <strain evidence="2">KIB-2018</strain>
        <tissue evidence="2">Leaf</tissue>
    </source>
</reference>
<accession>A0AAV8UEG2</accession>
<name>A0AAV8UEG2_9ROSI</name>
<keyword evidence="3" id="KW-1185">Reference proteome</keyword>
<evidence type="ECO:0000313" key="2">
    <source>
        <dbReference type="EMBL" id="KAJ8899923.1"/>
    </source>
</evidence>
<dbReference type="AlphaFoldDB" id="A0AAV8UEG2"/>
<feature type="region of interest" description="Disordered" evidence="1">
    <location>
        <begin position="34"/>
        <end position="64"/>
    </location>
</feature>
<evidence type="ECO:0000256" key="1">
    <source>
        <dbReference type="SAM" id="MobiDB-lite"/>
    </source>
</evidence>
<organism evidence="2 3">
    <name type="scientific">Erythroxylum novogranatense</name>
    <dbReference type="NCBI Taxonomy" id="1862640"/>
    <lineage>
        <taxon>Eukaryota</taxon>
        <taxon>Viridiplantae</taxon>
        <taxon>Streptophyta</taxon>
        <taxon>Embryophyta</taxon>
        <taxon>Tracheophyta</taxon>
        <taxon>Spermatophyta</taxon>
        <taxon>Magnoliopsida</taxon>
        <taxon>eudicotyledons</taxon>
        <taxon>Gunneridae</taxon>
        <taxon>Pentapetalae</taxon>
        <taxon>rosids</taxon>
        <taxon>fabids</taxon>
        <taxon>Malpighiales</taxon>
        <taxon>Erythroxylaceae</taxon>
        <taxon>Erythroxylum</taxon>
    </lineage>
</organism>
<proteinExistence type="predicted"/>
<dbReference type="Proteomes" id="UP001159364">
    <property type="component" value="Linkage Group LG08"/>
</dbReference>